<comment type="caution">
    <text evidence="1">The sequence shown here is derived from an EMBL/GenBank/DDBJ whole genome shotgun (WGS) entry which is preliminary data.</text>
</comment>
<sequence length="95" mass="10852">MALTISSLIQNTKLSYNLLKLSFRISDTCIFEKKGKKTKVSSQRLKKSPYLDLNFGVLSNSARCSHLCVRLELCIQKKRIYSINKINNIVPKTCL</sequence>
<dbReference type="EMBL" id="REGN01003987">
    <property type="protein sequence ID" value="RNA19719.1"/>
    <property type="molecule type" value="Genomic_DNA"/>
</dbReference>
<name>A0A3M7R8C8_BRAPC</name>
<evidence type="ECO:0000313" key="2">
    <source>
        <dbReference type="Proteomes" id="UP000276133"/>
    </source>
</evidence>
<dbReference type="Proteomes" id="UP000276133">
    <property type="component" value="Unassembled WGS sequence"/>
</dbReference>
<dbReference type="AlphaFoldDB" id="A0A3M7R8C8"/>
<proteinExistence type="predicted"/>
<gene>
    <name evidence="1" type="ORF">BpHYR1_040275</name>
</gene>
<keyword evidence="2" id="KW-1185">Reference proteome</keyword>
<accession>A0A3M7R8C8</accession>
<organism evidence="1 2">
    <name type="scientific">Brachionus plicatilis</name>
    <name type="common">Marine rotifer</name>
    <name type="synonym">Brachionus muelleri</name>
    <dbReference type="NCBI Taxonomy" id="10195"/>
    <lineage>
        <taxon>Eukaryota</taxon>
        <taxon>Metazoa</taxon>
        <taxon>Spiralia</taxon>
        <taxon>Gnathifera</taxon>
        <taxon>Rotifera</taxon>
        <taxon>Eurotatoria</taxon>
        <taxon>Monogononta</taxon>
        <taxon>Pseudotrocha</taxon>
        <taxon>Ploima</taxon>
        <taxon>Brachionidae</taxon>
        <taxon>Brachionus</taxon>
    </lineage>
</organism>
<reference evidence="1 2" key="1">
    <citation type="journal article" date="2018" name="Sci. Rep.">
        <title>Genomic signatures of local adaptation to the degree of environmental predictability in rotifers.</title>
        <authorList>
            <person name="Franch-Gras L."/>
            <person name="Hahn C."/>
            <person name="Garcia-Roger E.M."/>
            <person name="Carmona M.J."/>
            <person name="Serra M."/>
            <person name="Gomez A."/>
        </authorList>
    </citation>
    <scope>NUCLEOTIDE SEQUENCE [LARGE SCALE GENOMIC DNA]</scope>
    <source>
        <strain evidence="1">HYR1</strain>
    </source>
</reference>
<protein>
    <submittedName>
        <fullName evidence="1">Uncharacterized protein</fullName>
    </submittedName>
</protein>
<evidence type="ECO:0000313" key="1">
    <source>
        <dbReference type="EMBL" id="RNA19719.1"/>
    </source>
</evidence>